<dbReference type="GO" id="GO:0016881">
    <property type="term" value="F:acid-amino acid ligase activity"/>
    <property type="evidence" value="ECO:0007669"/>
    <property type="project" value="InterPro"/>
</dbReference>
<gene>
    <name evidence="5" type="ORF">UW32_C0003G0072</name>
</gene>
<dbReference type="Pfam" id="PF08245">
    <property type="entry name" value="Mur_ligase_M"/>
    <property type="match status" value="1"/>
</dbReference>
<evidence type="ECO:0000313" key="6">
    <source>
        <dbReference type="Proteomes" id="UP000034051"/>
    </source>
</evidence>
<organism evidence="5 6">
    <name type="scientific">Candidatus Wolfebacteria bacterium GW2011_GWE2_44_13</name>
    <dbReference type="NCBI Taxonomy" id="1619017"/>
    <lineage>
        <taxon>Bacteria</taxon>
        <taxon>Candidatus Wolfeibacteriota</taxon>
    </lineage>
</organism>
<protein>
    <submittedName>
        <fullName evidence="5">UDP-N-acetylmuramoyl-tripeptide-D-alanyl-D-alanine ligase</fullName>
    </submittedName>
</protein>
<dbReference type="InterPro" id="IPR036565">
    <property type="entry name" value="Mur-like_cat_sf"/>
</dbReference>
<evidence type="ECO:0000256" key="3">
    <source>
        <dbReference type="ARBA" id="ARBA00022840"/>
    </source>
</evidence>
<dbReference type="SUPFAM" id="SSF53623">
    <property type="entry name" value="MurD-like peptide ligases, catalytic domain"/>
    <property type="match status" value="1"/>
</dbReference>
<dbReference type="GO" id="GO:0005524">
    <property type="term" value="F:ATP binding"/>
    <property type="evidence" value="ECO:0007669"/>
    <property type="project" value="UniProtKB-KW"/>
</dbReference>
<proteinExistence type="predicted"/>
<dbReference type="Proteomes" id="UP000034051">
    <property type="component" value="Unassembled WGS sequence"/>
</dbReference>
<keyword evidence="3" id="KW-0067">ATP-binding</keyword>
<dbReference type="PANTHER" id="PTHR43024">
    <property type="entry name" value="UDP-N-ACETYLMURAMOYL-TRIPEPTIDE--D-ALANYL-D-ALANINE LIGASE"/>
    <property type="match status" value="1"/>
</dbReference>
<dbReference type="PANTHER" id="PTHR43024:SF1">
    <property type="entry name" value="UDP-N-ACETYLMURAMOYL-TRIPEPTIDE--D-ALANYL-D-ALANINE LIGASE"/>
    <property type="match status" value="1"/>
</dbReference>
<name>A0A0G1K542_9BACT</name>
<reference evidence="5 6" key="1">
    <citation type="journal article" date="2015" name="Nature">
        <title>rRNA introns, odd ribosomes, and small enigmatic genomes across a large radiation of phyla.</title>
        <authorList>
            <person name="Brown C.T."/>
            <person name="Hug L.A."/>
            <person name="Thomas B.C."/>
            <person name="Sharon I."/>
            <person name="Castelle C.J."/>
            <person name="Singh A."/>
            <person name="Wilkins M.J."/>
            <person name="Williams K.H."/>
            <person name="Banfield J.F."/>
        </authorList>
    </citation>
    <scope>NUCLEOTIDE SEQUENCE [LARGE SCALE GENOMIC DNA]</scope>
</reference>
<keyword evidence="1 5" id="KW-0436">Ligase</keyword>
<dbReference type="AlphaFoldDB" id="A0A0G1K542"/>
<evidence type="ECO:0000256" key="2">
    <source>
        <dbReference type="ARBA" id="ARBA00022741"/>
    </source>
</evidence>
<dbReference type="InterPro" id="IPR013221">
    <property type="entry name" value="Mur_ligase_cen"/>
</dbReference>
<keyword evidence="2" id="KW-0547">Nucleotide-binding</keyword>
<sequence>MNDILKKPIAFVLKWLAKAHVAKTKPYIIVIAGTTRRTWMKEAVEQALHERNFLVRANKKHFNAEIGLPLSILDLPSGEGDVRAWMEILWEATKKALDFRKQAIDREKTEHLILEMAIDSPHDMEYLLSIVKPNMVVATTITMIYQEQFETLDNIAKEFAVLAEALPWNGILIINADDDRIRNLANVYKGKVVTYGFAEDAQFRAVDQKRTETGEEFRFEVKRKELESYRKKVSRFGQHHIYAELVREIVLDNFKAQPKEFFSRMAKGMLQRD</sequence>
<evidence type="ECO:0000259" key="4">
    <source>
        <dbReference type="Pfam" id="PF08245"/>
    </source>
</evidence>
<evidence type="ECO:0000256" key="1">
    <source>
        <dbReference type="ARBA" id="ARBA00022598"/>
    </source>
</evidence>
<accession>A0A0G1K542</accession>
<dbReference type="Gene3D" id="3.40.1190.10">
    <property type="entry name" value="Mur-like, catalytic domain"/>
    <property type="match status" value="1"/>
</dbReference>
<feature type="domain" description="Mur ligase central" evidence="4">
    <location>
        <begin position="102"/>
        <end position="242"/>
    </location>
</feature>
<evidence type="ECO:0000313" key="5">
    <source>
        <dbReference type="EMBL" id="KKT42969.1"/>
    </source>
</evidence>
<dbReference type="PATRIC" id="fig|1619017.3.peg.830"/>
<dbReference type="EMBL" id="LCHW01000003">
    <property type="protein sequence ID" value="KKT42969.1"/>
    <property type="molecule type" value="Genomic_DNA"/>
</dbReference>
<comment type="caution">
    <text evidence="5">The sequence shown here is derived from an EMBL/GenBank/DDBJ whole genome shotgun (WGS) entry which is preliminary data.</text>
</comment>
<dbReference type="InterPro" id="IPR051046">
    <property type="entry name" value="MurCDEF_CellWall_CoF430Synth"/>
</dbReference>